<comment type="caution">
    <text evidence="2">The sequence shown here is derived from an EMBL/GenBank/DDBJ whole genome shotgun (WGS) entry which is preliminary data.</text>
</comment>
<gene>
    <name evidence="2" type="ORF">NDI86_12975</name>
</gene>
<accession>A0ABU2FQJ9</accession>
<evidence type="ECO:0008006" key="4">
    <source>
        <dbReference type="Google" id="ProtNLM"/>
    </source>
</evidence>
<feature type="compositionally biased region" description="Low complexity" evidence="1">
    <location>
        <begin position="285"/>
        <end position="328"/>
    </location>
</feature>
<sequence>MTATAAALGGLGLVSTSGADDHTASFVLEQDGECYPVVPLSGEEPVEELYRWGRDILSWSSEGTRDLQQSETSILFLYRGPFGLSLVVVHDRADDGTPGGIASFTVSGVPEGAEWVVKDDLYQKKTNVDQWEINGTVLEANESTVTDDIPEVDGNVTVDNVTVDNVSAGNGTVDNVTADNVTVGNTTVANATAANGTDYDARTDEIDWWWTEGRTDGGALRGLAVDGLQLRIDPAFNDDAALAEKTNEGEITSWQLLSGDRDDPDRTELDLGKPVTLRAGGCDGAASTQTAASANTTNASANTTNATDASNVTMNATANTTNATNESS</sequence>
<feature type="region of interest" description="Disordered" evidence="1">
    <location>
        <begin position="279"/>
        <end position="328"/>
    </location>
</feature>
<keyword evidence="3" id="KW-1185">Reference proteome</keyword>
<dbReference type="RefSeq" id="WP_310900873.1">
    <property type="nucleotide sequence ID" value="NZ_JAMQOS010000004.1"/>
</dbReference>
<reference evidence="2 3" key="1">
    <citation type="submission" date="2022-06" db="EMBL/GenBank/DDBJ databases">
        <title>Halomicroarcula sp. a new haloarchaeum isolate from saline soil.</title>
        <authorList>
            <person name="Strakova D."/>
            <person name="Galisteo C."/>
            <person name="Sanchez-Porro C."/>
            <person name="Ventosa A."/>
        </authorList>
    </citation>
    <scope>NUCLEOTIDE SEQUENCE [LARGE SCALE GENOMIC DNA]</scope>
    <source>
        <strain evidence="2 3">S3CR25-11</strain>
    </source>
</reference>
<organism evidence="2 3">
    <name type="scientific">Haloarcula onubensis</name>
    <dbReference type="NCBI Taxonomy" id="2950539"/>
    <lineage>
        <taxon>Archaea</taxon>
        <taxon>Methanobacteriati</taxon>
        <taxon>Methanobacteriota</taxon>
        <taxon>Stenosarchaea group</taxon>
        <taxon>Halobacteria</taxon>
        <taxon>Halobacteriales</taxon>
        <taxon>Haloarculaceae</taxon>
        <taxon>Haloarcula</taxon>
    </lineage>
</organism>
<evidence type="ECO:0000256" key="1">
    <source>
        <dbReference type="SAM" id="MobiDB-lite"/>
    </source>
</evidence>
<protein>
    <recommendedName>
        <fullName evidence="4">PKD domain-containing protein</fullName>
    </recommendedName>
</protein>
<proteinExistence type="predicted"/>
<dbReference type="EMBL" id="JAMQOS010000004">
    <property type="protein sequence ID" value="MDS0283038.1"/>
    <property type="molecule type" value="Genomic_DNA"/>
</dbReference>
<evidence type="ECO:0000313" key="3">
    <source>
        <dbReference type="Proteomes" id="UP001268864"/>
    </source>
</evidence>
<evidence type="ECO:0000313" key="2">
    <source>
        <dbReference type="EMBL" id="MDS0283038.1"/>
    </source>
</evidence>
<dbReference type="Proteomes" id="UP001268864">
    <property type="component" value="Unassembled WGS sequence"/>
</dbReference>
<name>A0ABU2FQJ9_9EURY</name>